<gene>
    <name evidence="1" type="ORF">LITE_LOCUS13737</name>
</gene>
<comment type="caution">
    <text evidence="1">The sequence shown here is derived from an EMBL/GenBank/DDBJ whole genome shotgun (WGS) entry which is preliminary data.</text>
</comment>
<organism evidence="1 2">
    <name type="scientific">Linum tenue</name>
    <dbReference type="NCBI Taxonomy" id="586396"/>
    <lineage>
        <taxon>Eukaryota</taxon>
        <taxon>Viridiplantae</taxon>
        <taxon>Streptophyta</taxon>
        <taxon>Embryophyta</taxon>
        <taxon>Tracheophyta</taxon>
        <taxon>Spermatophyta</taxon>
        <taxon>Magnoliopsida</taxon>
        <taxon>eudicotyledons</taxon>
        <taxon>Gunneridae</taxon>
        <taxon>Pentapetalae</taxon>
        <taxon>rosids</taxon>
        <taxon>fabids</taxon>
        <taxon>Malpighiales</taxon>
        <taxon>Linaceae</taxon>
        <taxon>Linum</taxon>
    </lineage>
</organism>
<sequence length="49" mass="5422">MESQCKIVQLLQTTEGLIEEPLRRTAADGCNSSNPKLPCSKFQIIVAYP</sequence>
<protein>
    <submittedName>
        <fullName evidence="1">Uncharacterized protein</fullName>
    </submittedName>
</protein>
<dbReference type="AlphaFoldDB" id="A0AAV0JEV1"/>
<accession>A0AAV0JEV1</accession>
<name>A0AAV0JEV1_9ROSI</name>
<reference evidence="1" key="1">
    <citation type="submission" date="2022-08" db="EMBL/GenBank/DDBJ databases">
        <authorList>
            <person name="Gutierrez-Valencia J."/>
        </authorList>
    </citation>
    <scope>NUCLEOTIDE SEQUENCE</scope>
</reference>
<dbReference type="EMBL" id="CAMGYJ010000004">
    <property type="protein sequence ID" value="CAI0407890.1"/>
    <property type="molecule type" value="Genomic_DNA"/>
</dbReference>
<proteinExistence type="predicted"/>
<keyword evidence="2" id="KW-1185">Reference proteome</keyword>
<evidence type="ECO:0000313" key="2">
    <source>
        <dbReference type="Proteomes" id="UP001154282"/>
    </source>
</evidence>
<dbReference type="Proteomes" id="UP001154282">
    <property type="component" value="Unassembled WGS sequence"/>
</dbReference>
<evidence type="ECO:0000313" key="1">
    <source>
        <dbReference type="EMBL" id="CAI0407890.1"/>
    </source>
</evidence>